<evidence type="ECO:0000313" key="3">
    <source>
        <dbReference type="Proteomes" id="UP000631114"/>
    </source>
</evidence>
<dbReference type="Gene3D" id="3.30.40.10">
    <property type="entry name" value="Zinc/RING finger domain, C3HC4 (zinc finger)"/>
    <property type="match status" value="1"/>
</dbReference>
<dbReference type="InterPro" id="IPR013083">
    <property type="entry name" value="Znf_RING/FYVE/PHD"/>
</dbReference>
<comment type="caution">
    <text evidence="2">The sequence shown here is derived from an EMBL/GenBank/DDBJ whole genome shotgun (WGS) entry which is preliminary data.</text>
</comment>
<dbReference type="OrthoDB" id="8062037at2759"/>
<proteinExistence type="predicted"/>
<protein>
    <submittedName>
        <fullName evidence="2">Uncharacterized protein</fullName>
    </submittedName>
</protein>
<evidence type="ECO:0000256" key="1">
    <source>
        <dbReference type="SAM" id="MobiDB-lite"/>
    </source>
</evidence>
<organism evidence="2 3">
    <name type="scientific">Coptis chinensis</name>
    <dbReference type="NCBI Taxonomy" id="261450"/>
    <lineage>
        <taxon>Eukaryota</taxon>
        <taxon>Viridiplantae</taxon>
        <taxon>Streptophyta</taxon>
        <taxon>Embryophyta</taxon>
        <taxon>Tracheophyta</taxon>
        <taxon>Spermatophyta</taxon>
        <taxon>Magnoliopsida</taxon>
        <taxon>Ranunculales</taxon>
        <taxon>Ranunculaceae</taxon>
        <taxon>Coptidoideae</taxon>
        <taxon>Coptis</taxon>
    </lineage>
</organism>
<dbReference type="EMBL" id="JADFTS010000005">
    <property type="protein sequence ID" value="KAF9606232.1"/>
    <property type="molecule type" value="Genomic_DNA"/>
</dbReference>
<name>A0A835LV83_9MAGN</name>
<reference evidence="2 3" key="1">
    <citation type="submission" date="2020-10" db="EMBL/GenBank/DDBJ databases">
        <title>The Coptis chinensis genome and diversification of protoberbering-type alkaloids.</title>
        <authorList>
            <person name="Wang B."/>
            <person name="Shu S."/>
            <person name="Song C."/>
            <person name="Liu Y."/>
        </authorList>
    </citation>
    <scope>NUCLEOTIDE SEQUENCE [LARGE SCALE GENOMIC DNA]</scope>
    <source>
        <strain evidence="2">HL-2020</strain>
        <tissue evidence="2">Leaf</tissue>
    </source>
</reference>
<dbReference type="Proteomes" id="UP000631114">
    <property type="component" value="Unassembled WGS sequence"/>
</dbReference>
<feature type="compositionally biased region" description="Low complexity" evidence="1">
    <location>
        <begin position="171"/>
        <end position="183"/>
    </location>
</feature>
<evidence type="ECO:0000313" key="2">
    <source>
        <dbReference type="EMBL" id="KAF9606232.1"/>
    </source>
</evidence>
<feature type="compositionally biased region" description="Acidic residues" evidence="1">
    <location>
        <begin position="37"/>
        <end position="48"/>
    </location>
</feature>
<feature type="region of interest" description="Disordered" evidence="1">
    <location>
        <begin position="145"/>
        <end position="183"/>
    </location>
</feature>
<accession>A0A835LV83</accession>
<feature type="region of interest" description="Disordered" evidence="1">
    <location>
        <begin position="16"/>
        <end position="50"/>
    </location>
</feature>
<keyword evidence="3" id="KW-1185">Reference proteome</keyword>
<gene>
    <name evidence="2" type="ORF">IFM89_023815</name>
</gene>
<dbReference type="SUPFAM" id="SSF57850">
    <property type="entry name" value="RING/U-box"/>
    <property type="match status" value="1"/>
</dbReference>
<dbReference type="AlphaFoldDB" id="A0A835LV83"/>
<sequence>MGGVLIIIMMIDNKDEEGDEIDFGNTEGGGDPSEIGNENENEEEEEEDNIRMRRRRDLLRLRIRDFTTRATSGRNRILDWSEILMGLEDHTMQFRVEIPEWDGKGAPPASKSTVSALKNVVIAFEEEGLMCAICKEGVPVGEKAKKMPCGHGFELPTDDPEYEEQRKKRSSSSSSTVGGSSNS</sequence>